<evidence type="ECO:0000313" key="1">
    <source>
        <dbReference type="EMBL" id="QDX94719.1"/>
    </source>
</evidence>
<dbReference type="EMBL" id="CP033464">
    <property type="protein sequence ID" value="QDX94719.1"/>
    <property type="molecule type" value="Genomic_DNA"/>
</dbReference>
<evidence type="ECO:0000313" key="2">
    <source>
        <dbReference type="Proteomes" id="UP000319432"/>
    </source>
</evidence>
<proteinExistence type="predicted"/>
<organism evidence="1 2">
    <name type="scientific">Brevibacillus laterosporus</name>
    <name type="common">Bacillus laterosporus</name>
    <dbReference type="NCBI Taxonomy" id="1465"/>
    <lineage>
        <taxon>Bacteria</taxon>
        <taxon>Bacillati</taxon>
        <taxon>Bacillota</taxon>
        <taxon>Bacilli</taxon>
        <taxon>Bacillales</taxon>
        <taxon>Paenibacillaceae</taxon>
        <taxon>Brevibacillus</taxon>
    </lineage>
</organism>
<reference evidence="1 2" key="1">
    <citation type="submission" date="2018-11" db="EMBL/GenBank/DDBJ databases">
        <title>Phylogenetic determinants of toxin gene distribution in genomes of Brevibacillus laterosporus.</title>
        <authorList>
            <person name="Glare T.R."/>
            <person name="Durrant A."/>
            <person name="Berry C."/>
            <person name="Palma L."/>
            <person name="Ormskirk M."/>
            <person name="Cox M.O."/>
        </authorList>
    </citation>
    <scope>NUCLEOTIDE SEQUENCE [LARGE SCALE GENOMIC DNA]</scope>
    <source>
        <strain evidence="1 2">1821L</strain>
    </source>
</reference>
<name>A0A518VCP5_BRELA</name>
<dbReference type="AlphaFoldDB" id="A0A518VCP5"/>
<accession>A0A518VCP5</accession>
<gene>
    <name evidence="1" type="ORF">EEL30_22010</name>
</gene>
<keyword evidence="2" id="KW-1185">Reference proteome</keyword>
<dbReference type="Proteomes" id="UP000319432">
    <property type="component" value="Chromosome"/>
</dbReference>
<sequence>MRVGKVVCKYMGMVIRNTKVKFIYDMTTINGHVFIREDYKNGFTLNDEQLELFLNRKKCKVDFGVSKGIFWAELQS</sequence>
<protein>
    <submittedName>
        <fullName evidence="1">Uncharacterized protein</fullName>
    </submittedName>
</protein>